<dbReference type="OrthoDB" id="2017893at2759"/>
<dbReference type="RefSeq" id="XP_067544620.1">
    <property type="nucleotide sequence ID" value="XM_067689146.1"/>
</dbReference>
<gene>
    <name evidence="1" type="ORF">NEDG_01728</name>
</gene>
<evidence type="ECO:0008006" key="3">
    <source>
        <dbReference type="Google" id="ProtNLM"/>
    </source>
</evidence>
<evidence type="ECO:0000313" key="1">
    <source>
        <dbReference type="EMBL" id="OAG30145.1"/>
    </source>
</evidence>
<name>A0A177EDW7_9MICR</name>
<comment type="caution">
    <text evidence="1">The sequence shown here is derived from an EMBL/GenBank/DDBJ whole genome shotgun (WGS) entry which is preliminary data.</text>
</comment>
<dbReference type="VEuPathDB" id="MicrosporidiaDB:NEDG_01728"/>
<protein>
    <recommendedName>
        <fullName evidence="3">Dual specificity protein phosphatase</fullName>
    </recommendedName>
</protein>
<organism evidence="1 2">
    <name type="scientific">Nematocida displodere</name>
    <dbReference type="NCBI Taxonomy" id="1805483"/>
    <lineage>
        <taxon>Eukaryota</taxon>
        <taxon>Fungi</taxon>
        <taxon>Fungi incertae sedis</taxon>
        <taxon>Microsporidia</taxon>
        <taxon>Nematocida</taxon>
    </lineage>
</organism>
<dbReference type="Proteomes" id="UP000185944">
    <property type="component" value="Unassembled WGS sequence"/>
</dbReference>
<dbReference type="EMBL" id="LTDL01000037">
    <property type="protein sequence ID" value="OAG30145.1"/>
    <property type="molecule type" value="Genomic_DNA"/>
</dbReference>
<proteinExistence type="predicted"/>
<dbReference type="GeneID" id="93648078"/>
<evidence type="ECO:0000313" key="2">
    <source>
        <dbReference type="Proteomes" id="UP000185944"/>
    </source>
</evidence>
<accession>A0A177EDW7</accession>
<reference evidence="1 2" key="1">
    <citation type="submission" date="2016-02" db="EMBL/GenBank/DDBJ databases">
        <title>Discovery of a natural microsporidian pathogen with a broad tissue tropism in Caenorhabditis elegans.</title>
        <authorList>
            <person name="Luallen R.J."/>
            <person name="Reinke A.W."/>
            <person name="Tong L."/>
            <person name="Botts M.R."/>
            <person name="Felix M.-A."/>
            <person name="Troemel E.R."/>
        </authorList>
    </citation>
    <scope>NUCLEOTIDE SEQUENCE [LARGE SCALE GENOMIC DNA]</scope>
    <source>
        <strain evidence="1 2">JUm2807</strain>
    </source>
</reference>
<dbReference type="AlphaFoldDB" id="A0A177EDW7"/>
<dbReference type="STRING" id="1805483.A0A177EDW7"/>
<keyword evidence="2" id="KW-1185">Reference proteome</keyword>
<sequence length="85" mass="9466">MEVSCRKCRGAITGAWLEHKGCSVLISEGRVAGARMEEITSGRIYCNRCNNALGRFMWQGTKCICGTWLFPYIAIHKTAVDVIEP</sequence>